<gene>
    <name evidence="2" type="ORF">KUV26_05490</name>
</gene>
<evidence type="ECO:0000313" key="3">
    <source>
        <dbReference type="Proteomes" id="UP000766629"/>
    </source>
</evidence>
<evidence type="ECO:0000259" key="1">
    <source>
        <dbReference type="Pfam" id="PF06568"/>
    </source>
</evidence>
<feature type="domain" description="YjiS-like" evidence="1">
    <location>
        <begin position="22"/>
        <end position="56"/>
    </location>
</feature>
<dbReference type="RefSeq" id="WP_222507626.1">
    <property type="nucleotide sequence ID" value="NZ_JAHVJA010000002.1"/>
</dbReference>
<sequence length="73" mass="7998">MTLATSSCSAPCAPGKPQLSLTARLSLHLAAWRQRRQLARLDARALEDIGVTRAQADAEARGGFWKAPDHWRS</sequence>
<name>A0ABS7NCF6_9RHOB</name>
<accession>A0ABS7NCF6</accession>
<dbReference type="Proteomes" id="UP000766629">
    <property type="component" value="Unassembled WGS sequence"/>
</dbReference>
<dbReference type="Pfam" id="PF06568">
    <property type="entry name" value="YjiS-like"/>
    <property type="match status" value="1"/>
</dbReference>
<keyword evidence="3" id="KW-1185">Reference proteome</keyword>
<proteinExistence type="predicted"/>
<evidence type="ECO:0000313" key="2">
    <source>
        <dbReference type="EMBL" id="MBY6138886.1"/>
    </source>
</evidence>
<reference evidence="2 3" key="1">
    <citation type="submission" date="2021-06" db="EMBL/GenBank/DDBJ databases">
        <title>50 bacteria genomes isolated from Dapeng, Shenzhen, China.</title>
        <authorList>
            <person name="Zheng W."/>
            <person name="Yu S."/>
            <person name="Huang Y."/>
        </authorList>
    </citation>
    <scope>NUCLEOTIDE SEQUENCE [LARGE SCALE GENOMIC DNA]</scope>
    <source>
        <strain evidence="2 3">DP1N14-2</strain>
    </source>
</reference>
<protein>
    <submittedName>
        <fullName evidence="2">DUF1127 domain-containing protein</fullName>
    </submittedName>
</protein>
<comment type="caution">
    <text evidence="2">The sequence shown here is derived from an EMBL/GenBank/DDBJ whole genome shotgun (WGS) entry which is preliminary data.</text>
</comment>
<dbReference type="InterPro" id="IPR009506">
    <property type="entry name" value="YjiS-like"/>
</dbReference>
<organism evidence="2 3">
    <name type="scientific">Leisingera daeponensis</name>
    <dbReference type="NCBI Taxonomy" id="405746"/>
    <lineage>
        <taxon>Bacteria</taxon>
        <taxon>Pseudomonadati</taxon>
        <taxon>Pseudomonadota</taxon>
        <taxon>Alphaproteobacteria</taxon>
        <taxon>Rhodobacterales</taxon>
        <taxon>Roseobacteraceae</taxon>
        <taxon>Leisingera</taxon>
    </lineage>
</organism>
<dbReference type="EMBL" id="JAHVJA010000002">
    <property type="protein sequence ID" value="MBY6138886.1"/>
    <property type="molecule type" value="Genomic_DNA"/>
</dbReference>